<dbReference type="InterPro" id="IPR056789">
    <property type="entry name" value="LRR_R13L1-DRL21"/>
</dbReference>
<dbReference type="InterPro" id="IPR032675">
    <property type="entry name" value="LRR_dom_sf"/>
</dbReference>
<keyword evidence="6" id="KW-0067">ATP-binding</keyword>
<proteinExistence type="inferred from homology"/>
<keyword evidence="5" id="KW-0611">Plant defense</keyword>
<feature type="chain" id="PRO_5015705575" evidence="7">
    <location>
        <begin position="21"/>
        <end position="1270"/>
    </location>
</feature>
<comment type="similarity">
    <text evidence="1">Belongs to the disease resistance NB-LRR family.</text>
</comment>
<accession>A0A2U1M186</accession>
<dbReference type="SUPFAM" id="SSF52540">
    <property type="entry name" value="P-loop containing nucleoside triphosphate hydrolases"/>
    <property type="match status" value="1"/>
</dbReference>
<evidence type="ECO:0000313" key="13">
    <source>
        <dbReference type="Proteomes" id="UP000245207"/>
    </source>
</evidence>
<keyword evidence="7" id="KW-0732">Signal</keyword>
<feature type="domain" description="Disease resistance protein winged helix" evidence="10">
    <location>
        <begin position="427"/>
        <end position="497"/>
    </location>
</feature>
<protein>
    <submittedName>
        <fullName evidence="12">NBS-LRR resistance-like protein</fullName>
    </submittedName>
</protein>
<keyword evidence="13" id="KW-1185">Reference proteome</keyword>
<dbReference type="Gene3D" id="3.40.50.300">
    <property type="entry name" value="P-loop containing nucleotide triphosphate hydrolases"/>
    <property type="match status" value="1"/>
</dbReference>
<evidence type="ECO:0000259" key="8">
    <source>
        <dbReference type="Pfam" id="PF00931"/>
    </source>
</evidence>
<feature type="domain" description="NB-ARC" evidence="8">
    <location>
        <begin position="174"/>
        <end position="339"/>
    </location>
</feature>
<feature type="signal peptide" evidence="7">
    <location>
        <begin position="1"/>
        <end position="20"/>
    </location>
</feature>
<evidence type="ECO:0000259" key="10">
    <source>
        <dbReference type="Pfam" id="PF23559"/>
    </source>
</evidence>
<dbReference type="GO" id="GO:0043531">
    <property type="term" value="F:ADP binding"/>
    <property type="evidence" value="ECO:0007669"/>
    <property type="project" value="InterPro"/>
</dbReference>
<dbReference type="Pfam" id="PF00931">
    <property type="entry name" value="NB-ARC"/>
    <property type="match status" value="1"/>
</dbReference>
<dbReference type="Gene3D" id="3.80.10.10">
    <property type="entry name" value="Ribonuclease Inhibitor"/>
    <property type="match status" value="4"/>
</dbReference>
<evidence type="ECO:0000256" key="2">
    <source>
        <dbReference type="ARBA" id="ARBA00022614"/>
    </source>
</evidence>
<evidence type="ECO:0000313" key="12">
    <source>
        <dbReference type="EMBL" id="PWA55013.1"/>
    </source>
</evidence>
<evidence type="ECO:0000256" key="1">
    <source>
        <dbReference type="ARBA" id="ARBA00008894"/>
    </source>
</evidence>
<keyword evidence="4" id="KW-0547">Nucleotide-binding</keyword>
<dbReference type="Gene3D" id="1.20.5.4130">
    <property type="match status" value="1"/>
</dbReference>
<dbReference type="PANTHER" id="PTHR36766:SF61">
    <property type="entry name" value="NB-ARC DOMAIN DISEASE RESISTANCE PROTEIN"/>
    <property type="match status" value="1"/>
</dbReference>
<name>A0A2U1M186_ARTAN</name>
<comment type="caution">
    <text evidence="12">The sequence shown here is derived from an EMBL/GenBank/DDBJ whole genome shotgun (WGS) entry which is preliminary data.</text>
</comment>
<sequence length="1270" mass="144784">MAEIVLSAFLTVLFEKLASATFLKLAQTNKINSNLKKWQRLLLQIRDVLNDASYKEIADESVKRWLNGIQHLAYDIDDTLDALATEAMHHEFTKQSGITTNKVKKFVKTCYKSFNHGSSLHRKLDSITTRLQELVDEKDNLGLVVKDGRTKNVNRRLQTSLVDASGIVGREGDKVKLVHKLLEEDLGDKSFSIVPIVGMGGIGKTTLARLLYDEKLVKDHFELKAWVCVSDEFDSFNISKVIYQSVTGENKEFADLNLLQVALRDQIVGKRFLLVLDDVWSESFEDWETLARPFLSVAHGSKIIITTRKLTLLRKLGYNHPHDVQSLSQDDAMFLFAQHSLDVNNFDLHPKLKPHAEGVVKKCDGLPLALRALGRLLRTKIDEEEWKDVLNSEIWRLQEGDGVVPALRLSYHDLPSHLKQLFIYSSLFPKNYLFEKKELILLWMAEGFLHQSKSSSGMLTERLGHEYFEELLSRSFFQRVPNEESMFVMHDLMNDLATFVAGEFFLSLDEHMEKEALEKYRHLSFIREKYVVYQKFEAFQRAKSLRTFLAVSVGVEESWRRFYLSNKILVDLLPKLPLLRVLSLSRFEIFELPDSIGSLKHLRYLNLSCTQITYLPDSVCNLYNLQTLIVFSCRKLSKLPDSFSKLKNLRHFDIRDTPLLNKMPSGIGELRKLQTLSKIIIEGENGFAITDLQDLTNLHGHVYLKGLEKVQNIMHAHQVKLSQKRVTDLQLEWCDVFDNSRKGTLEKEVLNVLKPHNDNLKSLVIVSYGGKEFPNWIGDSSFLWLTRLKILNCKKCTSLPPFGKLSSLKELFIQGMDGVKFLDLEVPGTGVSFPSLEILSFKDMPGWSIWSTNREGVDAVFPCLRGLYIESCPNLVKVSVDELPSLKVLYITSCDHVLLSSIVHAALSLTKLEIRSISGLTDQMWGGILEYLGSVEEISIATCDEIRYLWESEAEASKVLVNLWKLMIRSCENLVKIGKIEEGNCVSSLKSLRMLDIRGCNTLESCICSNSVEVLRIIDCTSVTYVSVPTEGQKLKSAVITNCQEQEFGGKNSNVLINSSIRMLEGVYLCHWPNLKSITELNYLIHLTKLEIINCPSMESFPDHELPNLTLLKYLAIQDCPSMNDSFPRGLWPPKLDYLRIGRLKKPISEWGPQNFPTSLVRLELWGGWLEDVNSCSQLSHLLSSSLTSLFIKEFKKLESLSVGLQHLTSLEHLFIYNCPKIINLPEMLLSSLLSLRIYDCPNLKEKCSRRGAYGPLISYIPCALIDKEY</sequence>
<dbReference type="InterPro" id="IPR002182">
    <property type="entry name" value="NB-ARC"/>
</dbReference>
<dbReference type="AlphaFoldDB" id="A0A2U1M186"/>
<dbReference type="FunFam" id="3.40.50.300:FF:001091">
    <property type="entry name" value="Probable disease resistance protein At1g61300"/>
    <property type="match status" value="1"/>
</dbReference>
<reference evidence="12 13" key="1">
    <citation type="journal article" date="2018" name="Mol. Plant">
        <title>The genome of Artemisia annua provides insight into the evolution of Asteraceae family and artemisinin biosynthesis.</title>
        <authorList>
            <person name="Shen Q."/>
            <person name="Zhang L."/>
            <person name="Liao Z."/>
            <person name="Wang S."/>
            <person name="Yan T."/>
            <person name="Shi P."/>
            <person name="Liu M."/>
            <person name="Fu X."/>
            <person name="Pan Q."/>
            <person name="Wang Y."/>
            <person name="Lv Z."/>
            <person name="Lu X."/>
            <person name="Zhang F."/>
            <person name="Jiang W."/>
            <person name="Ma Y."/>
            <person name="Chen M."/>
            <person name="Hao X."/>
            <person name="Li L."/>
            <person name="Tang Y."/>
            <person name="Lv G."/>
            <person name="Zhou Y."/>
            <person name="Sun X."/>
            <person name="Brodelius P.E."/>
            <person name="Rose J.K.C."/>
            <person name="Tang K."/>
        </authorList>
    </citation>
    <scope>NUCLEOTIDE SEQUENCE [LARGE SCALE GENOMIC DNA]</scope>
    <source>
        <strain evidence="13">cv. Huhao1</strain>
        <tissue evidence="12">Leaf</tissue>
    </source>
</reference>
<feature type="domain" description="R13L1/DRL21-like LRR repeat region" evidence="11">
    <location>
        <begin position="689"/>
        <end position="816"/>
    </location>
</feature>
<dbReference type="Proteomes" id="UP000245207">
    <property type="component" value="Unassembled WGS sequence"/>
</dbReference>
<keyword evidence="3" id="KW-0677">Repeat</keyword>
<dbReference type="OrthoDB" id="25838at2759"/>
<dbReference type="InterPro" id="IPR036388">
    <property type="entry name" value="WH-like_DNA-bd_sf"/>
</dbReference>
<evidence type="ECO:0000256" key="6">
    <source>
        <dbReference type="ARBA" id="ARBA00022840"/>
    </source>
</evidence>
<dbReference type="PANTHER" id="PTHR36766">
    <property type="entry name" value="PLANT BROAD-SPECTRUM MILDEW RESISTANCE PROTEIN RPW8"/>
    <property type="match status" value="1"/>
</dbReference>
<dbReference type="Gene3D" id="1.10.8.430">
    <property type="entry name" value="Helical domain of apoptotic protease-activating factors"/>
    <property type="match status" value="1"/>
</dbReference>
<keyword evidence="2" id="KW-0433">Leucine-rich repeat</keyword>
<dbReference type="InterPro" id="IPR042197">
    <property type="entry name" value="Apaf_helical"/>
</dbReference>
<dbReference type="Pfam" id="PF23559">
    <property type="entry name" value="WHD_DRP"/>
    <property type="match status" value="1"/>
</dbReference>
<dbReference type="Pfam" id="PF18052">
    <property type="entry name" value="Rx_N"/>
    <property type="match status" value="1"/>
</dbReference>
<evidence type="ECO:0000256" key="7">
    <source>
        <dbReference type="SAM" id="SignalP"/>
    </source>
</evidence>
<organism evidence="12 13">
    <name type="scientific">Artemisia annua</name>
    <name type="common">Sweet wormwood</name>
    <dbReference type="NCBI Taxonomy" id="35608"/>
    <lineage>
        <taxon>Eukaryota</taxon>
        <taxon>Viridiplantae</taxon>
        <taxon>Streptophyta</taxon>
        <taxon>Embryophyta</taxon>
        <taxon>Tracheophyta</taxon>
        <taxon>Spermatophyta</taxon>
        <taxon>Magnoliopsida</taxon>
        <taxon>eudicotyledons</taxon>
        <taxon>Gunneridae</taxon>
        <taxon>Pentapetalae</taxon>
        <taxon>asterids</taxon>
        <taxon>campanulids</taxon>
        <taxon>Asterales</taxon>
        <taxon>Asteraceae</taxon>
        <taxon>Asteroideae</taxon>
        <taxon>Anthemideae</taxon>
        <taxon>Artemisiinae</taxon>
        <taxon>Artemisia</taxon>
    </lineage>
</organism>
<dbReference type="SUPFAM" id="SSF52058">
    <property type="entry name" value="L domain-like"/>
    <property type="match status" value="2"/>
</dbReference>
<dbReference type="InterPro" id="IPR058922">
    <property type="entry name" value="WHD_DRP"/>
</dbReference>
<feature type="domain" description="Disease resistance N-terminal" evidence="9">
    <location>
        <begin position="9"/>
        <end position="97"/>
    </location>
</feature>
<gene>
    <name evidence="12" type="ORF">CTI12_AA431330</name>
</gene>
<evidence type="ECO:0000256" key="3">
    <source>
        <dbReference type="ARBA" id="ARBA00022737"/>
    </source>
</evidence>
<evidence type="ECO:0000256" key="4">
    <source>
        <dbReference type="ARBA" id="ARBA00022741"/>
    </source>
</evidence>
<dbReference type="GO" id="GO:0051607">
    <property type="term" value="P:defense response to virus"/>
    <property type="evidence" value="ECO:0007669"/>
    <property type="project" value="UniProtKB-ARBA"/>
</dbReference>
<dbReference type="Gene3D" id="1.10.10.10">
    <property type="entry name" value="Winged helix-like DNA-binding domain superfamily/Winged helix DNA-binding domain"/>
    <property type="match status" value="1"/>
</dbReference>
<dbReference type="GO" id="GO:0005524">
    <property type="term" value="F:ATP binding"/>
    <property type="evidence" value="ECO:0007669"/>
    <property type="project" value="UniProtKB-KW"/>
</dbReference>
<dbReference type="EMBL" id="PKPP01006897">
    <property type="protein sequence ID" value="PWA55013.1"/>
    <property type="molecule type" value="Genomic_DNA"/>
</dbReference>
<evidence type="ECO:0000259" key="11">
    <source>
        <dbReference type="Pfam" id="PF25019"/>
    </source>
</evidence>
<dbReference type="InterPro" id="IPR041118">
    <property type="entry name" value="Rx_N"/>
</dbReference>
<evidence type="ECO:0000256" key="5">
    <source>
        <dbReference type="ARBA" id="ARBA00022821"/>
    </source>
</evidence>
<evidence type="ECO:0000259" key="9">
    <source>
        <dbReference type="Pfam" id="PF18052"/>
    </source>
</evidence>
<dbReference type="FunFam" id="1.10.10.10:FF:000322">
    <property type="entry name" value="Probable disease resistance protein At1g63360"/>
    <property type="match status" value="1"/>
</dbReference>
<dbReference type="InterPro" id="IPR027417">
    <property type="entry name" value="P-loop_NTPase"/>
</dbReference>
<dbReference type="Pfam" id="PF25019">
    <property type="entry name" value="LRR_R13L1-DRL21"/>
    <property type="match status" value="1"/>
</dbReference>
<dbReference type="PRINTS" id="PR00364">
    <property type="entry name" value="DISEASERSIST"/>
</dbReference>